<dbReference type="InterPro" id="IPR003172">
    <property type="entry name" value="ML_dom"/>
</dbReference>
<dbReference type="SMART" id="SM00737">
    <property type="entry name" value="ML"/>
    <property type="match status" value="1"/>
</dbReference>
<evidence type="ECO:0000313" key="6">
    <source>
        <dbReference type="EMBL" id="CAG9835040.1"/>
    </source>
</evidence>
<sequence>MFSVIFTINLLIICTLFLFKMGLKIVLLNVVYLTFILSVSQCLVNNLKADDCGSTHGTIINVDVSGCDGEDICPLKIGTNVTMTATFTSDVKSRTLTAAVYGKVGIFKRKFKLPDSNACDTGVACPISPKETYNYTLTIFIAENYPKIAVDVELHLIDDTNVDVICVLIPSHIVGDLPTVVQII</sequence>
<organism evidence="6 7">
    <name type="scientific">Diabrotica balteata</name>
    <name type="common">Banded cucumber beetle</name>
    <dbReference type="NCBI Taxonomy" id="107213"/>
    <lineage>
        <taxon>Eukaryota</taxon>
        <taxon>Metazoa</taxon>
        <taxon>Ecdysozoa</taxon>
        <taxon>Arthropoda</taxon>
        <taxon>Hexapoda</taxon>
        <taxon>Insecta</taxon>
        <taxon>Pterygota</taxon>
        <taxon>Neoptera</taxon>
        <taxon>Endopterygota</taxon>
        <taxon>Coleoptera</taxon>
        <taxon>Polyphaga</taxon>
        <taxon>Cucujiformia</taxon>
        <taxon>Chrysomeloidea</taxon>
        <taxon>Chrysomelidae</taxon>
        <taxon>Galerucinae</taxon>
        <taxon>Diabroticina</taxon>
        <taxon>Diabroticites</taxon>
        <taxon>Diabrotica</taxon>
    </lineage>
</organism>
<dbReference type="PANTHER" id="PTHR11306">
    <property type="entry name" value="NIEMANN PICK TYPE C2 PROTEIN NPC2-RELATED"/>
    <property type="match status" value="1"/>
</dbReference>
<comment type="subcellular location">
    <subcellularLocation>
        <location evidence="1">Secreted</location>
    </subcellularLocation>
</comment>
<dbReference type="InterPro" id="IPR014756">
    <property type="entry name" value="Ig_E-set"/>
</dbReference>
<evidence type="ECO:0000256" key="2">
    <source>
        <dbReference type="ARBA" id="ARBA00006370"/>
    </source>
</evidence>
<dbReference type="Gene3D" id="2.60.40.770">
    <property type="match status" value="1"/>
</dbReference>
<dbReference type="FunFam" id="2.60.40.770:FF:000001">
    <property type="entry name" value="NPC intracellular cholesterol transporter 2"/>
    <property type="match status" value="1"/>
</dbReference>
<dbReference type="InterPro" id="IPR039670">
    <property type="entry name" value="NPC2-like"/>
</dbReference>
<keyword evidence="3" id="KW-0964">Secreted</keyword>
<dbReference type="EMBL" id="OU898280">
    <property type="protein sequence ID" value="CAG9835040.1"/>
    <property type="molecule type" value="Genomic_DNA"/>
</dbReference>
<feature type="transmembrane region" description="Helical" evidence="4">
    <location>
        <begin position="6"/>
        <end position="39"/>
    </location>
</feature>
<keyword evidence="7" id="KW-1185">Reference proteome</keyword>
<dbReference type="AlphaFoldDB" id="A0A9N9T3H9"/>
<evidence type="ECO:0000313" key="7">
    <source>
        <dbReference type="Proteomes" id="UP001153709"/>
    </source>
</evidence>
<accession>A0A9N9T3H9</accession>
<evidence type="ECO:0000256" key="4">
    <source>
        <dbReference type="SAM" id="Phobius"/>
    </source>
</evidence>
<dbReference type="GO" id="GO:0015918">
    <property type="term" value="P:sterol transport"/>
    <property type="evidence" value="ECO:0007669"/>
    <property type="project" value="InterPro"/>
</dbReference>
<dbReference type="GO" id="GO:0032934">
    <property type="term" value="F:sterol binding"/>
    <property type="evidence" value="ECO:0007669"/>
    <property type="project" value="InterPro"/>
</dbReference>
<evidence type="ECO:0000259" key="5">
    <source>
        <dbReference type="SMART" id="SM00737"/>
    </source>
</evidence>
<reference evidence="6" key="1">
    <citation type="submission" date="2022-01" db="EMBL/GenBank/DDBJ databases">
        <authorList>
            <person name="King R."/>
        </authorList>
    </citation>
    <scope>NUCLEOTIDE SEQUENCE</scope>
</reference>
<feature type="domain" description="MD-2-related lipid-recognition" evidence="5">
    <location>
        <begin position="49"/>
        <end position="171"/>
    </location>
</feature>
<comment type="similarity">
    <text evidence="2">Belongs to the NPC2 family.</text>
</comment>
<dbReference type="OrthoDB" id="4937502at2759"/>
<dbReference type="Pfam" id="PF02221">
    <property type="entry name" value="E1_DerP2_DerF2"/>
    <property type="match status" value="1"/>
</dbReference>
<dbReference type="SUPFAM" id="SSF81296">
    <property type="entry name" value="E set domains"/>
    <property type="match status" value="1"/>
</dbReference>
<evidence type="ECO:0000256" key="1">
    <source>
        <dbReference type="ARBA" id="ARBA00004613"/>
    </source>
</evidence>
<keyword evidence="4" id="KW-1133">Transmembrane helix</keyword>
<evidence type="ECO:0000256" key="3">
    <source>
        <dbReference type="ARBA" id="ARBA00022525"/>
    </source>
</evidence>
<protein>
    <recommendedName>
        <fullName evidence="5">MD-2-related lipid-recognition domain-containing protein</fullName>
    </recommendedName>
</protein>
<dbReference type="GO" id="GO:0005576">
    <property type="term" value="C:extracellular region"/>
    <property type="evidence" value="ECO:0007669"/>
    <property type="project" value="UniProtKB-SubCell"/>
</dbReference>
<name>A0A9N9T3H9_DIABA</name>
<proteinExistence type="inferred from homology"/>
<keyword evidence="4" id="KW-0472">Membrane</keyword>
<dbReference type="Proteomes" id="UP001153709">
    <property type="component" value="Chromosome 5"/>
</dbReference>
<keyword evidence="4" id="KW-0812">Transmembrane</keyword>
<dbReference type="PANTHER" id="PTHR11306:SF36">
    <property type="entry name" value="NIEMANN-PICK TYPE C-2C-RELATED"/>
    <property type="match status" value="1"/>
</dbReference>
<gene>
    <name evidence="6" type="ORF">DIABBA_LOCUS8286</name>
</gene>